<feature type="compositionally biased region" description="Low complexity" evidence="5">
    <location>
        <begin position="268"/>
        <end position="278"/>
    </location>
</feature>
<dbReference type="SUPFAM" id="SSF52540">
    <property type="entry name" value="P-loop containing nucleoside triphosphate hydrolases"/>
    <property type="match status" value="1"/>
</dbReference>
<dbReference type="PANTHER" id="PTHR42794">
    <property type="entry name" value="HEMIN IMPORT ATP-BINDING PROTEIN HMUV"/>
    <property type="match status" value="1"/>
</dbReference>
<evidence type="ECO:0000256" key="1">
    <source>
        <dbReference type="ARBA" id="ARBA00022448"/>
    </source>
</evidence>
<dbReference type="SMART" id="SM00382">
    <property type="entry name" value="AAA"/>
    <property type="match status" value="1"/>
</dbReference>
<evidence type="ECO:0000256" key="5">
    <source>
        <dbReference type="SAM" id="MobiDB-lite"/>
    </source>
</evidence>
<dbReference type="Pfam" id="PF00005">
    <property type="entry name" value="ABC_tran"/>
    <property type="match status" value="1"/>
</dbReference>
<accession>A0ABU1YXD2</accession>
<evidence type="ECO:0000313" key="7">
    <source>
        <dbReference type="EMBL" id="MDR7293022.1"/>
    </source>
</evidence>
<proteinExistence type="predicted"/>
<evidence type="ECO:0000256" key="2">
    <source>
        <dbReference type="ARBA" id="ARBA00022741"/>
    </source>
</evidence>
<dbReference type="InterPro" id="IPR003439">
    <property type="entry name" value="ABC_transporter-like_ATP-bd"/>
</dbReference>
<protein>
    <submittedName>
        <fullName evidence="7">Iron complex transport system ATP-binding protein</fullName>
    </submittedName>
</protein>
<evidence type="ECO:0000256" key="4">
    <source>
        <dbReference type="ARBA" id="ARBA00022967"/>
    </source>
</evidence>
<keyword evidence="1" id="KW-0813">Transport</keyword>
<reference evidence="7" key="1">
    <citation type="submission" date="2023-07" db="EMBL/GenBank/DDBJ databases">
        <title>Sequencing the genomes of 1000 actinobacteria strains.</title>
        <authorList>
            <person name="Klenk H.-P."/>
        </authorList>
    </citation>
    <scope>NUCLEOTIDE SEQUENCE</scope>
    <source>
        <strain evidence="7">DSM 13068</strain>
    </source>
</reference>
<gene>
    <name evidence="7" type="ORF">J2S67_000290</name>
</gene>
<keyword evidence="8" id="KW-1185">Reference proteome</keyword>
<dbReference type="Proteomes" id="UP001180715">
    <property type="component" value="Unassembled WGS sequence"/>
</dbReference>
<dbReference type="GO" id="GO:0005524">
    <property type="term" value="F:ATP binding"/>
    <property type="evidence" value="ECO:0007669"/>
    <property type="project" value="UniProtKB-KW"/>
</dbReference>
<keyword evidence="4" id="KW-1278">Translocase</keyword>
<feature type="region of interest" description="Disordered" evidence="5">
    <location>
        <begin position="262"/>
        <end position="284"/>
    </location>
</feature>
<dbReference type="EMBL" id="JAVDXX010000001">
    <property type="protein sequence ID" value="MDR7293022.1"/>
    <property type="molecule type" value="Genomic_DNA"/>
</dbReference>
<dbReference type="CDD" id="cd03214">
    <property type="entry name" value="ABC_Iron-Siderophores_B12_Hemin"/>
    <property type="match status" value="1"/>
</dbReference>
<feature type="domain" description="ABC transporter" evidence="6">
    <location>
        <begin position="4"/>
        <end position="239"/>
    </location>
</feature>
<keyword evidence="2" id="KW-0547">Nucleotide-binding</keyword>
<dbReference type="InterPro" id="IPR003593">
    <property type="entry name" value="AAA+_ATPase"/>
</dbReference>
<dbReference type="Gene3D" id="3.40.50.300">
    <property type="entry name" value="P-loop containing nucleotide triphosphate hydrolases"/>
    <property type="match status" value="1"/>
</dbReference>
<comment type="caution">
    <text evidence="7">The sequence shown here is derived from an EMBL/GenBank/DDBJ whole genome shotgun (WGS) entry which is preliminary data.</text>
</comment>
<name>A0ABU1YXD2_9MICC</name>
<organism evidence="7 8">
    <name type="scientific">Pseudoglutamicibacter albus</name>
    <dbReference type="NCBI Taxonomy" id="98671"/>
    <lineage>
        <taxon>Bacteria</taxon>
        <taxon>Bacillati</taxon>
        <taxon>Actinomycetota</taxon>
        <taxon>Actinomycetes</taxon>
        <taxon>Micrococcales</taxon>
        <taxon>Micrococcaceae</taxon>
        <taxon>Pseudoglutamicibacter</taxon>
    </lineage>
</organism>
<dbReference type="NCBIfam" id="NF010068">
    <property type="entry name" value="PRK13548.1"/>
    <property type="match status" value="1"/>
</dbReference>
<evidence type="ECO:0000256" key="3">
    <source>
        <dbReference type="ARBA" id="ARBA00022840"/>
    </source>
</evidence>
<evidence type="ECO:0000259" key="6">
    <source>
        <dbReference type="PROSITE" id="PS50893"/>
    </source>
</evidence>
<dbReference type="RefSeq" id="WP_052048270.1">
    <property type="nucleotide sequence ID" value="NZ_JAVDXX010000001.1"/>
</dbReference>
<evidence type="ECO:0000313" key="8">
    <source>
        <dbReference type="Proteomes" id="UP001180715"/>
    </source>
</evidence>
<dbReference type="PROSITE" id="PS50893">
    <property type="entry name" value="ABC_TRANSPORTER_2"/>
    <property type="match status" value="1"/>
</dbReference>
<keyword evidence="3 7" id="KW-0067">ATP-binding</keyword>
<sequence length="284" mass="30156">MNALEAEDLSIIVNGKTLLDAVSVSVRQGAVTGIIGPNGAGKSTLLAALAGFTHPRRGVVRLNGVEIHTIPHLELAQQRAVMNQNPDVAFPYTIREIVEMGRTPWGTDPANSTAVEQAIELTGLSHLLDREITTLSGGERQRTAFARVIAQAFPMCTGRVLLLDEPTAAMDVAYAEHTLALTQEFAALGAAVVVVIHDLDAAASYADDLIVLDQGRVRAAGATAEVCDARLLSSVYRTSLEVFEVAGRTRISPVRPCRFLKPRDSHSVSHNSGSGNNSAGITES</sequence>
<dbReference type="InterPro" id="IPR027417">
    <property type="entry name" value="P-loop_NTPase"/>
</dbReference>
<dbReference type="PANTHER" id="PTHR42794:SF1">
    <property type="entry name" value="HEMIN IMPORT ATP-BINDING PROTEIN HMUV"/>
    <property type="match status" value="1"/>
</dbReference>